<dbReference type="PANTHER" id="PTHR43081">
    <property type="entry name" value="ADENYLATE CYCLASE, TERMINAL-DIFFERENTIATION SPECIFIC-RELATED"/>
    <property type="match status" value="1"/>
</dbReference>
<organism evidence="2 3">
    <name type="scientific">Flavimaribacter sediminis</name>
    <dbReference type="NCBI Taxonomy" id="2865987"/>
    <lineage>
        <taxon>Bacteria</taxon>
        <taxon>Pseudomonadati</taxon>
        <taxon>Pseudomonadota</taxon>
        <taxon>Alphaproteobacteria</taxon>
        <taxon>Hyphomicrobiales</taxon>
        <taxon>Rhizobiaceae</taxon>
        <taxon>Flavimaribacter</taxon>
    </lineage>
</organism>
<protein>
    <submittedName>
        <fullName evidence="2">Adenylate/guanylate cyclase domain-containing protein</fullName>
    </submittedName>
</protein>
<proteinExistence type="predicted"/>
<dbReference type="GO" id="GO:0035556">
    <property type="term" value="P:intracellular signal transduction"/>
    <property type="evidence" value="ECO:0007669"/>
    <property type="project" value="InterPro"/>
</dbReference>
<dbReference type="PANTHER" id="PTHR43081:SF11">
    <property type="entry name" value="BLR2264 PROTEIN"/>
    <property type="match status" value="1"/>
</dbReference>
<dbReference type="GO" id="GO:0006171">
    <property type="term" value="P:cAMP biosynthetic process"/>
    <property type="evidence" value="ECO:0007669"/>
    <property type="project" value="TreeGrafter"/>
</dbReference>
<dbReference type="SUPFAM" id="SSF55073">
    <property type="entry name" value="Nucleotide cyclase"/>
    <property type="match status" value="1"/>
</dbReference>
<dbReference type="InterPro" id="IPR050697">
    <property type="entry name" value="Adenylyl/Guanylyl_Cyclase_3/4"/>
</dbReference>
<dbReference type="SMART" id="SM00044">
    <property type="entry name" value="CYCc"/>
    <property type="match status" value="1"/>
</dbReference>
<dbReference type="InterPro" id="IPR029787">
    <property type="entry name" value="Nucleotide_cyclase"/>
</dbReference>
<dbReference type="InterPro" id="IPR001054">
    <property type="entry name" value="A/G_cyclase"/>
</dbReference>
<accession>A0AAE3D476</accession>
<gene>
    <name evidence="2" type="ORF">K1W69_25170</name>
</gene>
<evidence type="ECO:0000313" key="3">
    <source>
        <dbReference type="Proteomes" id="UP001196509"/>
    </source>
</evidence>
<dbReference type="RefSeq" id="WP_220231228.1">
    <property type="nucleotide sequence ID" value="NZ_JAICBX010000006.1"/>
</dbReference>
<dbReference type="GO" id="GO:0004016">
    <property type="term" value="F:adenylate cyclase activity"/>
    <property type="evidence" value="ECO:0007669"/>
    <property type="project" value="UniProtKB-ARBA"/>
</dbReference>
<evidence type="ECO:0000313" key="2">
    <source>
        <dbReference type="EMBL" id="MBW8640508.1"/>
    </source>
</evidence>
<reference evidence="2" key="1">
    <citation type="submission" date="2021-08" db="EMBL/GenBank/DDBJ databases">
        <title>Hoeflea bacterium WL0058 sp. nov., isolated from the sediment.</title>
        <authorList>
            <person name="Wang L."/>
            <person name="Zhang D."/>
        </authorList>
    </citation>
    <scope>NUCLEOTIDE SEQUENCE</scope>
    <source>
        <strain evidence="2">WL0058</strain>
    </source>
</reference>
<feature type="domain" description="Guanylate cyclase" evidence="1">
    <location>
        <begin position="215"/>
        <end position="349"/>
    </location>
</feature>
<sequence>MGNHTTNSVDSAPDIANWLIGEGRLYGDGLKVVEGLATRLAASGVPLSRMRINHQVANPLIVGWSTVWTPDGAVENPIPASVLQTSAWHGSPFQHVVQNRATFRRRLDNLHPADDHGVLHEMADAGGTDFFAMALSFSDGSTQGASFVTKDPRGFSERDLELLESLRAPIAAAMEPCAQRRSMRSLLATYLGRGPAKEVAEGAIRRGDLVHMDAVVMFSDLRDFTAKSAYWREAELIEAVNDYFEIVAEAVQARDGDILKFLGDGVLSVFPVSGEKNQEERCIGAAETAIEIRANLHALNERRLAEGKPPLETGTGIHMGQVTYGNVGSRDRLDFTVIGPAVNLASRVEQLCKATGDTVLATSAVADLVPSLFRSTGMHAIRGLDQDIETFALI</sequence>
<dbReference type="Gene3D" id="3.30.70.1230">
    <property type="entry name" value="Nucleotide cyclase"/>
    <property type="match status" value="1"/>
</dbReference>
<dbReference type="Pfam" id="PF00211">
    <property type="entry name" value="Guanylate_cyc"/>
    <property type="match status" value="1"/>
</dbReference>
<comment type="caution">
    <text evidence="2">The sequence shown here is derived from an EMBL/GenBank/DDBJ whole genome shotgun (WGS) entry which is preliminary data.</text>
</comment>
<dbReference type="Proteomes" id="UP001196509">
    <property type="component" value="Unassembled WGS sequence"/>
</dbReference>
<dbReference type="AlphaFoldDB" id="A0AAE3D476"/>
<dbReference type="EMBL" id="JAICBX010000006">
    <property type="protein sequence ID" value="MBW8640508.1"/>
    <property type="molecule type" value="Genomic_DNA"/>
</dbReference>
<dbReference type="CDD" id="cd07302">
    <property type="entry name" value="CHD"/>
    <property type="match status" value="1"/>
</dbReference>
<name>A0AAE3D476_9HYPH</name>
<dbReference type="PROSITE" id="PS50125">
    <property type="entry name" value="GUANYLATE_CYCLASE_2"/>
    <property type="match status" value="1"/>
</dbReference>
<keyword evidence="3" id="KW-1185">Reference proteome</keyword>
<evidence type="ECO:0000259" key="1">
    <source>
        <dbReference type="PROSITE" id="PS50125"/>
    </source>
</evidence>